<dbReference type="GO" id="GO:0006784">
    <property type="term" value="P:heme A biosynthetic process"/>
    <property type="evidence" value="ECO:0007669"/>
    <property type="project" value="TreeGrafter"/>
</dbReference>
<dbReference type="GO" id="GO:0016020">
    <property type="term" value="C:membrane"/>
    <property type="evidence" value="ECO:0007669"/>
    <property type="project" value="InterPro"/>
</dbReference>
<keyword evidence="1" id="KW-0808">Transferase</keyword>
<accession>A0A167NAR8</accession>
<evidence type="ECO:0000256" key="3">
    <source>
        <dbReference type="SAM" id="Phobius"/>
    </source>
</evidence>
<dbReference type="GO" id="GO:0005739">
    <property type="term" value="C:mitochondrion"/>
    <property type="evidence" value="ECO:0007669"/>
    <property type="project" value="TreeGrafter"/>
</dbReference>
<keyword evidence="3" id="KW-0812">Transmembrane</keyword>
<feature type="region of interest" description="Disordered" evidence="2">
    <location>
        <begin position="122"/>
        <end position="170"/>
    </location>
</feature>
<organism evidence="4 5">
    <name type="scientific">Niveomyces insectorum RCEF 264</name>
    <dbReference type="NCBI Taxonomy" id="1081102"/>
    <lineage>
        <taxon>Eukaryota</taxon>
        <taxon>Fungi</taxon>
        <taxon>Dikarya</taxon>
        <taxon>Ascomycota</taxon>
        <taxon>Pezizomycotina</taxon>
        <taxon>Sordariomycetes</taxon>
        <taxon>Hypocreomycetidae</taxon>
        <taxon>Hypocreales</taxon>
        <taxon>Cordycipitaceae</taxon>
        <taxon>Niveomyces</taxon>
    </lineage>
</organism>
<dbReference type="EMBL" id="AZHD01000020">
    <property type="protein sequence ID" value="OAA55333.1"/>
    <property type="molecule type" value="Genomic_DNA"/>
</dbReference>
<dbReference type="Proteomes" id="UP000076874">
    <property type="component" value="Unassembled WGS sequence"/>
</dbReference>
<reference evidence="4 5" key="1">
    <citation type="journal article" date="2016" name="Genome Biol. Evol.">
        <title>Divergent and convergent evolution of fungal pathogenicity.</title>
        <authorList>
            <person name="Shang Y."/>
            <person name="Xiao G."/>
            <person name="Zheng P."/>
            <person name="Cen K."/>
            <person name="Zhan S."/>
            <person name="Wang C."/>
        </authorList>
    </citation>
    <scope>NUCLEOTIDE SEQUENCE [LARGE SCALE GENOMIC DNA]</scope>
    <source>
        <strain evidence="4 5">RCEF 264</strain>
    </source>
</reference>
<sequence>MALSWGVRQEYQRAGLRMLCWVNPARNARVALRYSLALLPICVGLCAVGVTSWSFAATSLPLNLWMVREAVRFQRYGGHQGSARGLFWASVWHVPAVMVLALLQKKGMWTRVWRSVMGAPDLDDEDDDEDYDDGYDDGEDGDNRAWEAAQNKQAATLPAAVSASGASSRK</sequence>
<dbReference type="GO" id="GO:0008495">
    <property type="term" value="F:protoheme IX farnesyltransferase activity"/>
    <property type="evidence" value="ECO:0007669"/>
    <property type="project" value="InterPro"/>
</dbReference>
<proteinExistence type="predicted"/>
<name>A0A167NAR8_9HYPO</name>
<evidence type="ECO:0000256" key="2">
    <source>
        <dbReference type="SAM" id="MobiDB-lite"/>
    </source>
</evidence>
<feature type="transmembrane region" description="Helical" evidence="3">
    <location>
        <begin position="36"/>
        <end position="56"/>
    </location>
</feature>
<keyword evidence="3" id="KW-1133">Transmembrane helix</keyword>
<evidence type="ECO:0000313" key="5">
    <source>
        <dbReference type="Proteomes" id="UP000076874"/>
    </source>
</evidence>
<protein>
    <submittedName>
        <fullName evidence="4">Uncharacterized protein</fullName>
    </submittedName>
</protein>
<dbReference type="AlphaFoldDB" id="A0A167NAR8"/>
<dbReference type="OrthoDB" id="5211at2759"/>
<comment type="caution">
    <text evidence="4">The sequence shown here is derived from an EMBL/GenBank/DDBJ whole genome shotgun (WGS) entry which is preliminary data.</text>
</comment>
<feature type="compositionally biased region" description="Acidic residues" evidence="2">
    <location>
        <begin position="122"/>
        <end position="140"/>
    </location>
</feature>
<dbReference type="PANTHER" id="PTHR43448">
    <property type="entry name" value="PROTOHEME IX FARNESYLTRANSFERASE, MITOCHONDRIAL"/>
    <property type="match status" value="1"/>
</dbReference>
<evidence type="ECO:0000256" key="1">
    <source>
        <dbReference type="ARBA" id="ARBA00022679"/>
    </source>
</evidence>
<dbReference type="STRING" id="1081102.A0A167NAR8"/>
<dbReference type="PANTHER" id="PTHR43448:SF2">
    <property type="entry name" value="PROTOHEME IX FARNESYLTRANSFERASE, MITOCHONDRIAL"/>
    <property type="match status" value="1"/>
</dbReference>
<evidence type="ECO:0000313" key="4">
    <source>
        <dbReference type="EMBL" id="OAA55333.1"/>
    </source>
</evidence>
<dbReference type="InterPro" id="IPR006369">
    <property type="entry name" value="Protohaem_IX_farnesylTrfase"/>
</dbReference>
<gene>
    <name evidence="4" type="ORF">SPI_08428</name>
</gene>
<keyword evidence="5" id="KW-1185">Reference proteome</keyword>
<feature type="transmembrane region" description="Helical" evidence="3">
    <location>
        <begin position="85"/>
        <end position="103"/>
    </location>
</feature>
<keyword evidence="3" id="KW-0472">Membrane</keyword>